<sequence length="83" mass="9535">MKGLPPYERSSSGSTLRELTWSLRSEKKQLVTPCVLENRSCLHSPKSTVGFAHERWFEDNLTFPNYGGKRIRTAPCPAKFIFF</sequence>
<evidence type="ECO:0000313" key="1">
    <source>
        <dbReference type="EMBL" id="JAH36415.1"/>
    </source>
</evidence>
<accession>A0A0E9S6Y8</accession>
<organism evidence="1">
    <name type="scientific">Anguilla anguilla</name>
    <name type="common">European freshwater eel</name>
    <name type="synonym">Muraena anguilla</name>
    <dbReference type="NCBI Taxonomy" id="7936"/>
    <lineage>
        <taxon>Eukaryota</taxon>
        <taxon>Metazoa</taxon>
        <taxon>Chordata</taxon>
        <taxon>Craniata</taxon>
        <taxon>Vertebrata</taxon>
        <taxon>Euteleostomi</taxon>
        <taxon>Actinopterygii</taxon>
        <taxon>Neopterygii</taxon>
        <taxon>Teleostei</taxon>
        <taxon>Anguilliformes</taxon>
        <taxon>Anguillidae</taxon>
        <taxon>Anguilla</taxon>
    </lineage>
</organism>
<dbReference type="AlphaFoldDB" id="A0A0E9S6Y8"/>
<protein>
    <submittedName>
        <fullName evidence="1">Uncharacterized protein</fullName>
    </submittedName>
</protein>
<reference evidence="1" key="1">
    <citation type="submission" date="2014-11" db="EMBL/GenBank/DDBJ databases">
        <authorList>
            <person name="Amaro Gonzalez C."/>
        </authorList>
    </citation>
    <scope>NUCLEOTIDE SEQUENCE</scope>
</reference>
<reference evidence="1" key="2">
    <citation type="journal article" date="2015" name="Fish Shellfish Immunol.">
        <title>Early steps in the European eel (Anguilla anguilla)-Vibrio vulnificus interaction in the gills: Role of the RtxA13 toxin.</title>
        <authorList>
            <person name="Callol A."/>
            <person name="Pajuelo D."/>
            <person name="Ebbesson L."/>
            <person name="Teles M."/>
            <person name="MacKenzie S."/>
            <person name="Amaro C."/>
        </authorList>
    </citation>
    <scope>NUCLEOTIDE SEQUENCE</scope>
</reference>
<dbReference type="EMBL" id="GBXM01072162">
    <property type="protein sequence ID" value="JAH36415.1"/>
    <property type="molecule type" value="Transcribed_RNA"/>
</dbReference>
<name>A0A0E9S6Y8_ANGAN</name>
<proteinExistence type="predicted"/>